<evidence type="ECO:0000313" key="7">
    <source>
        <dbReference type="Proteomes" id="UP000590511"/>
    </source>
</evidence>
<dbReference type="PANTHER" id="PTHR44688:SF16">
    <property type="entry name" value="DNA-BINDING TRANSCRIPTIONAL ACTIVATOR DEVR_DOSR"/>
    <property type="match status" value="1"/>
</dbReference>
<dbReference type="PANTHER" id="PTHR44688">
    <property type="entry name" value="DNA-BINDING TRANSCRIPTIONAL ACTIVATOR DEVR_DOSR"/>
    <property type="match status" value="1"/>
</dbReference>
<dbReference type="CDD" id="cd06170">
    <property type="entry name" value="LuxR_C_like"/>
    <property type="match status" value="1"/>
</dbReference>
<evidence type="ECO:0000256" key="1">
    <source>
        <dbReference type="ARBA" id="ARBA00023015"/>
    </source>
</evidence>
<dbReference type="Proteomes" id="UP000590511">
    <property type="component" value="Unassembled WGS sequence"/>
</dbReference>
<evidence type="ECO:0000259" key="4">
    <source>
        <dbReference type="PROSITE" id="PS50043"/>
    </source>
</evidence>
<keyword evidence="1" id="KW-0805">Transcription regulation</keyword>
<dbReference type="SUPFAM" id="SSF46894">
    <property type="entry name" value="C-terminal effector domain of the bipartite response regulators"/>
    <property type="match status" value="1"/>
</dbReference>
<keyword evidence="8" id="KW-1185">Reference proteome</keyword>
<dbReference type="AlphaFoldDB" id="A0A7W7H8H9"/>
<dbReference type="InterPro" id="IPR000792">
    <property type="entry name" value="Tscrpt_reg_LuxR_C"/>
</dbReference>
<feature type="domain" description="HTH luxR-type" evidence="4">
    <location>
        <begin position="6"/>
        <end position="71"/>
    </location>
</feature>
<dbReference type="Gene3D" id="1.10.10.10">
    <property type="entry name" value="Winged helix-like DNA-binding domain superfamily/Winged helix DNA-binding domain"/>
    <property type="match status" value="1"/>
</dbReference>
<dbReference type="GO" id="GO:0003677">
    <property type="term" value="F:DNA binding"/>
    <property type="evidence" value="ECO:0007669"/>
    <property type="project" value="UniProtKB-KW"/>
</dbReference>
<evidence type="ECO:0000313" key="6">
    <source>
        <dbReference type="EMBL" id="MBB4745993.1"/>
    </source>
</evidence>
<dbReference type="Proteomes" id="UP000631312">
    <property type="component" value="Unassembled WGS sequence"/>
</dbReference>
<reference evidence="5 8" key="2">
    <citation type="submission" date="2021-01" db="EMBL/GenBank/DDBJ databases">
        <title>Whole genome shotgun sequence of Actinoplanes lobatus NBRC 12513.</title>
        <authorList>
            <person name="Komaki H."/>
            <person name="Tamura T."/>
        </authorList>
    </citation>
    <scope>NUCLEOTIDE SEQUENCE [LARGE SCALE GENOMIC DNA]</scope>
    <source>
        <strain evidence="5 8">NBRC 12513</strain>
    </source>
</reference>
<dbReference type="EMBL" id="BOMP01000092">
    <property type="protein sequence ID" value="GIE42328.1"/>
    <property type="molecule type" value="Genomic_DNA"/>
</dbReference>
<evidence type="ECO:0000256" key="2">
    <source>
        <dbReference type="ARBA" id="ARBA00023125"/>
    </source>
</evidence>
<name>A0A7W7H8H9_9ACTN</name>
<keyword evidence="2 6" id="KW-0238">DNA-binding</keyword>
<sequence>MYDDGGFDVSRALTERQHQILLLICEGATDRQIAGRVAASERTVQREIAEIRTILDASSRTQIVAAAARNGLLPANH</sequence>
<dbReference type="RefSeq" id="WP_188118854.1">
    <property type="nucleotide sequence ID" value="NZ_BOMP01000092.1"/>
</dbReference>
<dbReference type="Pfam" id="PF00196">
    <property type="entry name" value="GerE"/>
    <property type="match status" value="1"/>
</dbReference>
<proteinExistence type="predicted"/>
<dbReference type="InterPro" id="IPR036388">
    <property type="entry name" value="WH-like_DNA-bd_sf"/>
</dbReference>
<evidence type="ECO:0000313" key="8">
    <source>
        <dbReference type="Proteomes" id="UP000631312"/>
    </source>
</evidence>
<dbReference type="InterPro" id="IPR016032">
    <property type="entry name" value="Sig_transdc_resp-reg_C-effctor"/>
</dbReference>
<reference evidence="6 7" key="1">
    <citation type="submission" date="2020-08" db="EMBL/GenBank/DDBJ databases">
        <title>Sequencing the genomes of 1000 actinobacteria strains.</title>
        <authorList>
            <person name="Klenk H.-P."/>
        </authorList>
    </citation>
    <scope>NUCLEOTIDE SEQUENCE [LARGE SCALE GENOMIC DNA]</scope>
    <source>
        <strain evidence="6 7">DSM 43150</strain>
    </source>
</reference>
<evidence type="ECO:0000313" key="5">
    <source>
        <dbReference type="EMBL" id="GIE42328.1"/>
    </source>
</evidence>
<dbReference type="GO" id="GO:0006355">
    <property type="term" value="P:regulation of DNA-templated transcription"/>
    <property type="evidence" value="ECO:0007669"/>
    <property type="project" value="InterPro"/>
</dbReference>
<accession>A0A7W7H8H9</accession>
<dbReference type="PROSITE" id="PS50043">
    <property type="entry name" value="HTH_LUXR_2"/>
    <property type="match status" value="1"/>
</dbReference>
<evidence type="ECO:0000256" key="3">
    <source>
        <dbReference type="ARBA" id="ARBA00023163"/>
    </source>
</evidence>
<comment type="caution">
    <text evidence="6">The sequence shown here is derived from an EMBL/GenBank/DDBJ whole genome shotgun (WGS) entry which is preliminary data.</text>
</comment>
<keyword evidence="3" id="KW-0804">Transcription</keyword>
<protein>
    <submittedName>
        <fullName evidence="6">DNA-binding NarL/FixJ family response regulator</fullName>
    </submittedName>
</protein>
<organism evidence="6 7">
    <name type="scientific">Actinoplanes lobatus</name>
    <dbReference type="NCBI Taxonomy" id="113568"/>
    <lineage>
        <taxon>Bacteria</taxon>
        <taxon>Bacillati</taxon>
        <taxon>Actinomycetota</taxon>
        <taxon>Actinomycetes</taxon>
        <taxon>Micromonosporales</taxon>
        <taxon>Micromonosporaceae</taxon>
        <taxon>Actinoplanes</taxon>
    </lineage>
</organism>
<dbReference type="PRINTS" id="PR00038">
    <property type="entry name" value="HTHLUXR"/>
</dbReference>
<gene>
    <name evidence="5" type="ORF">Alo02nite_52260</name>
    <name evidence="6" type="ORF">BJ964_000154</name>
</gene>
<dbReference type="EMBL" id="JACHNC010000001">
    <property type="protein sequence ID" value="MBB4745993.1"/>
    <property type="molecule type" value="Genomic_DNA"/>
</dbReference>
<dbReference type="SMART" id="SM00421">
    <property type="entry name" value="HTH_LUXR"/>
    <property type="match status" value="1"/>
</dbReference>